<dbReference type="PANTHER" id="PTHR31672">
    <property type="entry name" value="BNACNNG10540D PROTEIN"/>
    <property type="match status" value="1"/>
</dbReference>
<evidence type="ECO:0000259" key="1">
    <source>
        <dbReference type="PROSITE" id="PS50181"/>
    </source>
</evidence>
<dbReference type="AlphaFoldDB" id="A0AAV1EDR8"/>
<dbReference type="InterPro" id="IPR013187">
    <property type="entry name" value="F-box-assoc_dom_typ3"/>
</dbReference>
<dbReference type="EMBL" id="OX459126">
    <property type="protein sequence ID" value="CAI9117836.1"/>
    <property type="molecule type" value="Genomic_DNA"/>
</dbReference>
<dbReference type="SMART" id="SM00256">
    <property type="entry name" value="FBOX"/>
    <property type="match status" value="1"/>
</dbReference>
<dbReference type="NCBIfam" id="TIGR01640">
    <property type="entry name" value="F_box_assoc_1"/>
    <property type="match status" value="1"/>
</dbReference>
<dbReference type="InterPro" id="IPR001810">
    <property type="entry name" value="F-box_dom"/>
</dbReference>
<dbReference type="InterPro" id="IPR017451">
    <property type="entry name" value="F-box-assoc_interact_dom"/>
</dbReference>
<feature type="domain" description="F-box" evidence="1">
    <location>
        <begin position="79"/>
        <end position="125"/>
    </location>
</feature>
<gene>
    <name evidence="2" type="ORF">OLC1_LOCUS23835</name>
</gene>
<dbReference type="Gene3D" id="1.20.1280.50">
    <property type="match status" value="1"/>
</dbReference>
<evidence type="ECO:0000313" key="3">
    <source>
        <dbReference type="Proteomes" id="UP001161247"/>
    </source>
</evidence>
<protein>
    <submittedName>
        <fullName evidence="2">OLC1v1019321C1</fullName>
    </submittedName>
</protein>
<dbReference type="Pfam" id="PF00646">
    <property type="entry name" value="F-box"/>
    <property type="match status" value="1"/>
</dbReference>
<dbReference type="InterPro" id="IPR036047">
    <property type="entry name" value="F-box-like_dom_sf"/>
</dbReference>
<dbReference type="PROSITE" id="PS50181">
    <property type="entry name" value="FBOX"/>
    <property type="match status" value="1"/>
</dbReference>
<dbReference type="Pfam" id="PF08268">
    <property type="entry name" value="FBA_3"/>
    <property type="match status" value="1"/>
</dbReference>
<dbReference type="Proteomes" id="UP001161247">
    <property type="component" value="Chromosome 9"/>
</dbReference>
<keyword evidence="3" id="KW-1185">Reference proteome</keyword>
<dbReference type="CDD" id="cd22157">
    <property type="entry name" value="F-box_AtFBW1-like"/>
    <property type="match status" value="1"/>
</dbReference>
<evidence type="ECO:0000313" key="2">
    <source>
        <dbReference type="EMBL" id="CAI9117836.1"/>
    </source>
</evidence>
<sequence length="437" mass="49314">MVVANGTNAGGGGGGALRSVIIIFPLPSLASFSSPYSAPPQFSNFAMDSSSHEPENHPNYLQKENKIDQYLDGSNSNPFARTRDLPIELINEILVSLPAKSLGRFTCVSKSWLSLISSPEFIKAHLAIASGSDDFGHHCLIFRVYKFPNCDPHHRKYSVDSLFYGASSETASPNEVIDVNHLLNPNALVWPVSSCNGLVCMKTNNSVLLLFNPCTRKFKKLPQTGLEYRTADFGFGYDKLNEDYKVFGIYHLISSRTEIRVYSLKNNSWRNLKIRYRGICRDTCLQYACGNVFWRRSEFTQSNGVRDIIARFDLGNEYYDEMDLPDTESKPDHHKLGALGDCISLFYIYRSDRADIWKMKDSWTKFVSISLVDHPAKDSYFHTQVVCSLKNGEVLFVLGAYFLLYNPKTDTYKSYPQTGTIGNVMFYVESLVSPNVV</sequence>
<dbReference type="PANTHER" id="PTHR31672:SF13">
    <property type="entry name" value="F-BOX PROTEIN CPR30-LIKE"/>
    <property type="match status" value="1"/>
</dbReference>
<name>A0AAV1EDR8_OLDCO</name>
<dbReference type="InterPro" id="IPR050796">
    <property type="entry name" value="SCF_F-box_component"/>
</dbReference>
<reference evidence="2" key="1">
    <citation type="submission" date="2023-03" db="EMBL/GenBank/DDBJ databases">
        <authorList>
            <person name="Julca I."/>
        </authorList>
    </citation>
    <scope>NUCLEOTIDE SEQUENCE</scope>
</reference>
<organism evidence="2 3">
    <name type="scientific">Oldenlandia corymbosa var. corymbosa</name>
    <dbReference type="NCBI Taxonomy" id="529605"/>
    <lineage>
        <taxon>Eukaryota</taxon>
        <taxon>Viridiplantae</taxon>
        <taxon>Streptophyta</taxon>
        <taxon>Embryophyta</taxon>
        <taxon>Tracheophyta</taxon>
        <taxon>Spermatophyta</taxon>
        <taxon>Magnoliopsida</taxon>
        <taxon>eudicotyledons</taxon>
        <taxon>Gunneridae</taxon>
        <taxon>Pentapetalae</taxon>
        <taxon>asterids</taxon>
        <taxon>lamiids</taxon>
        <taxon>Gentianales</taxon>
        <taxon>Rubiaceae</taxon>
        <taxon>Rubioideae</taxon>
        <taxon>Spermacoceae</taxon>
        <taxon>Hedyotis-Oldenlandia complex</taxon>
        <taxon>Oldenlandia</taxon>
    </lineage>
</organism>
<proteinExistence type="predicted"/>
<dbReference type="SUPFAM" id="SSF81383">
    <property type="entry name" value="F-box domain"/>
    <property type="match status" value="1"/>
</dbReference>
<accession>A0AAV1EDR8</accession>